<evidence type="ECO:0000256" key="6">
    <source>
        <dbReference type="ARBA" id="ARBA00029321"/>
    </source>
</evidence>
<evidence type="ECO:0000256" key="2">
    <source>
        <dbReference type="ARBA" id="ARBA00006604"/>
    </source>
</evidence>
<evidence type="ECO:0000256" key="3">
    <source>
        <dbReference type="ARBA" id="ARBA00022432"/>
    </source>
</evidence>
<dbReference type="InterPro" id="IPR001672">
    <property type="entry name" value="G6P_Isomerase"/>
</dbReference>
<dbReference type="PANTHER" id="PTHR11469">
    <property type="entry name" value="GLUCOSE-6-PHOSPHATE ISOMERASE"/>
    <property type="match status" value="1"/>
</dbReference>
<dbReference type="AlphaFoldDB" id="A0A2P2EEF6"/>
<dbReference type="Proteomes" id="UP000245086">
    <property type="component" value="Unassembled WGS sequence"/>
</dbReference>
<sequence length="534" mass="57267">MTYSDLIARGQSASSASLPDLVSDPVRHQRLTITAQGLHFDFSRALLSEADFDALLTHAQEIGLEQARADLFSGKPINATEGRAVLHMALRQPGRDFFAKGEAISTAVRTGRAAATAFAHGVRDGSICATDGRPFKAIVHIGIGGSDLGPRLVHEALAPSAGSDIILRFAANIEPGELAAALAGLDPRETLILCVSKTFTTLETLENLKAARAWLQAAIGPDDSAHLVAISAAPERTKAAGFRPDRVFDFKEWVGGRFSLWSAVGLSCKIALGPDVIARMHAGAAAMDHLFETLPLAQNPVVIAGLIGWWNRTCLDFKSRAVIPYAKRLRLLPQFLQQLEMESNGKSVNLAGQRVSTSGPVVWGAEGTNAQHAFFQHLHQSPDVTPVEFIAIATDNEDAPARTRMTLANALAQAEALTHGKTRADVEATMRAAGADDASIAAIAPHRVFSGNRPSSFVLMDRLSPENFGAYLAFCEHRTFVEGKLWGVNSFDQWGVELGKVIASEIDADLQKGPSSHRDRASVALIEAIRSLRS</sequence>
<evidence type="ECO:0000256" key="8">
    <source>
        <dbReference type="RuleBase" id="RU000612"/>
    </source>
</evidence>
<dbReference type="InterPro" id="IPR035476">
    <property type="entry name" value="SIS_PGI_1"/>
</dbReference>
<proteinExistence type="inferred from homology"/>
<name>A0A2P2EEF6_9PROT</name>
<dbReference type="PROSITE" id="PS00765">
    <property type="entry name" value="P_GLUCOSE_ISOMERASE_1"/>
    <property type="match status" value="1"/>
</dbReference>
<protein>
    <recommendedName>
        <fullName evidence="7">Glucose-6-phosphate isomerase</fullName>
        <shortName evidence="7">GPI</shortName>
        <ecNumber evidence="7">5.3.1.9</ecNumber>
    </recommendedName>
    <alternativeName>
        <fullName evidence="7">Phosphoglucose isomerase</fullName>
        <shortName evidence="7">PGI</shortName>
    </alternativeName>
    <alternativeName>
        <fullName evidence="7">Phosphohexose isomerase</fullName>
        <shortName evidence="7">PHI</shortName>
    </alternativeName>
</protein>
<dbReference type="Pfam" id="PF00342">
    <property type="entry name" value="PGI"/>
    <property type="match status" value="1"/>
</dbReference>
<dbReference type="UniPathway" id="UPA00138"/>
<reference evidence="9 10" key="1">
    <citation type="journal article" date="2018" name="Genome Announc.">
        <title>Draft Genome Sequence of "Candidatus Phycosocius bacilliformis," an Alphaproteobacterial Ectosymbiont of the Hydrocarbon-Producing Green Alga Botryococcus braunii.</title>
        <authorList>
            <person name="Tanabe Y."/>
            <person name="Yamaguchi H."/>
            <person name="Watanabe M.M."/>
        </authorList>
    </citation>
    <scope>NUCLEOTIDE SEQUENCE [LARGE SCALE GENOMIC DNA]</scope>
    <source>
        <strain evidence="9 10">BOTRYCO-2</strain>
    </source>
</reference>
<dbReference type="RefSeq" id="WP_108986325.1">
    <property type="nucleotide sequence ID" value="NZ_BFBR01000015.1"/>
</dbReference>
<dbReference type="FunFam" id="3.40.50.10490:FF:000060">
    <property type="entry name" value="Glucose-6-phosphate isomerase"/>
    <property type="match status" value="1"/>
</dbReference>
<comment type="function">
    <text evidence="7">Catalyzes the reversible isomerization of glucose-6-phosphate to fructose-6-phosphate.</text>
</comment>
<dbReference type="GO" id="GO:0051156">
    <property type="term" value="P:glucose 6-phosphate metabolic process"/>
    <property type="evidence" value="ECO:0007669"/>
    <property type="project" value="TreeGrafter"/>
</dbReference>
<dbReference type="InterPro" id="IPR046348">
    <property type="entry name" value="SIS_dom_sf"/>
</dbReference>
<dbReference type="Gene3D" id="3.40.50.10490">
    <property type="entry name" value="Glucose-6-phosphate isomerase like protein, domain 1"/>
    <property type="match status" value="2"/>
</dbReference>
<accession>A0A2P2EEF6</accession>
<dbReference type="InterPro" id="IPR018189">
    <property type="entry name" value="Phosphoglucose_isomerase_CS"/>
</dbReference>
<dbReference type="UniPathway" id="UPA00109">
    <property type="reaction ID" value="UER00181"/>
</dbReference>
<dbReference type="OrthoDB" id="140919at2"/>
<comment type="similarity">
    <text evidence="2 7 8">Belongs to the GPI family.</text>
</comment>
<dbReference type="NCBIfam" id="NF001211">
    <property type="entry name" value="PRK00179.1"/>
    <property type="match status" value="1"/>
</dbReference>
<keyword evidence="4 7" id="KW-0324">Glycolysis</keyword>
<dbReference type="EC" id="5.3.1.9" evidence="7"/>
<gene>
    <name evidence="7 9" type="primary">pgi</name>
    <name evidence="9" type="ORF">PbB2_03140</name>
</gene>
<dbReference type="CDD" id="cd05016">
    <property type="entry name" value="SIS_PGI_2"/>
    <property type="match status" value="1"/>
</dbReference>
<comment type="pathway">
    <text evidence="1 7 8">Carbohydrate degradation; glycolysis; D-glyceraldehyde 3-phosphate and glycerone phosphate from D-glucose: step 2/4.</text>
</comment>
<dbReference type="EMBL" id="BFBR01000015">
    <property type="protein sequence ID" value="GBF59440.1"/>
    <property type="molecule type" value="Genomic_DNA"/>
</dbReference>
<evidence type="ECO:0000313" key="10">
    <source>
        <dbReference type="Proteomes" id="UP000245086"/>
    </source>
</evidence>
<dbReference type="PRINTS" id="PR00662">
    <property type="entry name" value="G6PISOMERASE"/>
</dbReference>
<dbReference type="SUPFAM" id="SSF53697">
    <property type="entry name" value="SIS domain"/>
    <property type="match status" value="1"/>
</dbReference>
<dbReference type="InterPro" id="IPR023096">
    <property type="entry name" value="G6P_Isomerase_C"/>
</dbReference>
<evidence type="ECO:0000256" key="1">
    <source>
        <dbReference type="ARBA" id="ARBA00004926"/>
    </source>
</evidence>
<evidence type="ECO:0000313" key="9">
    <source>
        <dbReference type="EMBL" id="GBF59440.1"/>
    </source>
</evidence>
<dbReference type="Gene3D" id="1.10.1390.10">
    <property type="match status" value="1"/>
</dbReference>
<comment type="pathway">
    <text evidence="7">Carbohydrate biosynthesis; gluconeogenesis.</text>
</comment>
<dbReference type="HAMAP" id="MF_00473">
    <property type="entry name" value="G6P_isomerase"/>
    <property type="match status" value="1"/>
</dbReference>
<dbReference type="PANTHER" id="PTHR11469:SF1">
    <property type="entry name" value="GLUCOSE-6-PHOSPHATE ISOMERASE"/>
    <property type="match status" value="1"/>
</dbReference>
<feature type="active site" evidence="7">
    <location>
        <position position="372"/>
    </location>
</feature>
<keyword evidence="7" id="KW-0963">Cytoplasm</keyword>
<comment type="catalytic activity">
    <reaction evidence="6 7 8">
        <text>alpha-D-glucose 6-phosphate = beta-D-fructose 6-phosphate</text>
        <dbReference type="Rhea" id="RHEA:11816"/>
        <dbReference type="ChEBI" id="CHEBI:57634"/>
        <dbReference type="ChEBI" id="CHEBI:58225"/>
        <dbReference type="EC" id="5.3.1.9"/>
    </reaction>
</comment>
<dbReference type="PROSITE" id="PS51463">
    <property type="entry name" value="P_GLUCOSE_ISOMERASE_3"/>
    <property type="match status" value="1"/>
</dbReference>
<keyword evidence="3 7" id="KW-0312">Gluconeogenesis</keyword>
<dbReference type="InterPro" id="IPR035482">
    <property type="entry name" value="SIS_PGI_2"/>
</dbReference>
<dbReference type="GO" id="GO:0005829">
    <property type="term" value="C:cytosol"/>
    <property type="evidence" value="ECO:0007669"/>
    <property type="project" value="TreeGrafter"/>
</dbReference>
<feature type="active site" description="Proton donor" evidence="7">
    <location>
        <position position="342"/>
    </location>
</feature>
<evidence type="ECO:0000256" key="5">
    <source>
        <dbReference type="ARBA" id="ARBA00023235"/>
    </source>
</evidence>
<organism evidence="9 10">
    <name type="scientific">Candidatus Phycosocius bacilliformis</name>
    <dbReference type="NCBI Taxonomy" id="1445552"/>
    <lineage>
        <taxon>Bacteria</taxon>
        <taxon>Pseudomonadati</taxon>
        <taxon>Pseudomonadota</taxon>
        <taxon>Alphaproteobacteria</taxon>
        <taxon>Caulobacterales</taxon>
        <taxon>Caulobacterales incertae sedis</taxon>
        <taxon>Candidatus Phycosocius</taxon>
    </lineage>
</organism>
<evidence type="ECO:0000256" key="7">
    <source>
        <dbReference type="HAMAP-Rule" id="MF_00473"/>
    </source>
</evidence>
<dbReference type="PROSITE" id="PS00174">
    <property type="entry name" value="P_GLUCOSE_ISOMERASE_2"/>
    <property type="match status" value="1"/>
</dbReference>
<keyword evidence="10" id="KW-1185">Reference proteome</keyword>
<feature type="active site" evidence="7">
    <location>
        <position position="500"/>
    </location>
</feature>
<dbReference type="CDD" id="cd05015">
    <property type="entry name" value="SIS_PGI_1"/>
    <property type="match status" value="1"/>
</dbReference>
<dbReference type="GO" id="GO:0097367">
    <property type="term" value="F:carbohydrate derivative binding"/>
    <property type="evidence" value="ECO:0007669"/>
    <property type="project" value="InterPro"/>
</dbReference>
<keyword evidence="5 7" id="KW-0413">Isomerase</keyword>
<comment type="subcellular location">
    <subcellularLocation>
        <location evidence="7">Cytoplasm</location>
    </subcellularLocation>
</comment>
<comment type="caution">
    <text evidence="9">The sequence shown here is derived from an EMBL/GenBank/DDBJ whole genome shotgun (WGS) entry which is preliminary data.</text>
</comment>
<dbReference type="GO" id="GO:0004347">
    <property type="term" value="F:glucose-6-phosphate isomerase activity"/>
    <property type="evidence" value="ECO:0007669"/>
    <property type="project" value="UniProtKB-UniRule"/>
</dbReference>
<dbReference type="GO" id="GO:0048029">
    <property type="term" value="F:monosaccharide binding"/>
    <property type="evidence" value="ECO:0007669"/>
    <property type="project" value="TreeGrafter"/>
</dbReference>
<dbReference type="GO" id="GO:0006094">
    <property type="term" value="P:gluconeogenesis"/>
    <property type="evidence" value="ECO:0007669"/>
    <property type="project" value="UniProtKB-UniRule"/>
</dbReference>
<dbReference type="GO" id="GO:0006096">
    <property type="term" value="P:glycolytic process"/>
    <property type="evidence" value="ECO:0007669"/>
    <property type="project" value="UniProtKB-UniRule"/>
</dbReference>
<evidence type="ECO:0000256" key="4">
    <source>
        <dbReference type="ARBA" id="ARBA00023152"/>
    </source>
</evidence>